<dbReference type="GO" id="GO:0004322">
    <property type="term" value="F:ferroxidase activity"/>
    <property type="evidence" value="ECO:0007669"/>
    <property type="project" value="UniProtKB-EC"/>
</dbReference>
<evidence type="ECO:0000256" key="8">
    <source>
        <dbReference type="ARBA" id="ARBA00047990"/>
    </source>
</evidence>
<dbReference type="SUPFAM" id="SSF47240">
    <property type="entry name" value="Ferritin-like"/>
    <property type="match status" value="1"/>
</dbReference>
<feature type="binding site" evidence="10">
    <location>
        <position position="153"/>
    </location>
    <ligand>
        <name>Fe cation</name>
        <dbReference type="ChEBI" id="CHEBI:24875"/>
        <label>2</label>
    </ligand>
</feature>
<feature type="binding site" evidence="10">
    <location>
        <position position="117"/>
    </location>
    <ligand>
        <name>Fe cation</name>
        <dbReference type="ChEBI" id="CHEBI:24875"/>
        <label>2</label>
    </ligand>
</feature>
<feature type="binding site" evidence="10">
    <location>
        <position position="74"/>
    </location>
    <ligand>
        <name>Fe cation</name>
        <dbReference type="ChEBI" id="CHEBI:24875"/>
        <label>1</label>
    </ligand>
</feature>
<feature type="binding site" evidence="10">
    <location>
        <position position="73"/>
    </location>
    <ligand>
        <name>Fe cation</name>
        <dbReference type="ChEBI" id="CHEBI:24875"/>
        <label>3</label>
    </ligand>
</feature>
<evidence type="ECO:0000256" key="2">
    <source>
        <dbReference type="ARBA" id="ARBA00011637"/>
    </source>
</evidence>
<dbReference type="InterPro" id="IPR012347">
    <property type="entry name" value="Ferritin-like"/>
</dbReference>
<comment type="cofactor">
    <cofactor evidence="1">
        <name>heme b</name>
        <dbReference type="ChEBI" id="CHEBI:60344"/>
    </cofactor>
</comment>
<proteinExistence type="inferred from homology"/>
<evidence type="ECO:0000256" key="7">
    <source>
        <dbReference type="ARBA" id="ARBA00036243"/>
    </source>
</evidence>
<evidence type="ECO:0000256" key="10">
    <source>
        <dbReference type="PIRSR" id="PIRSR002560-1"/>
    </source>
</evidence>
<evidence type="ECO:0000259" key="11">
    <source>
        <dbReference type="PROSITE" id="PS50905"/>
    </source>
</evidence>
<dbReference type="InterPro" id="IPR009040">
    <property type="entry name" value="Ferritin-like_diiron"/>
</dbReference>
<dbReference type="GO" id="GO:0008199">
    <property type="term" value="F:ferric iron binding"/>
    <property type="evidence" value="ECO:0007669"/>
    <property type="project" value="InterPro"/>
</dbReference>
<dbReference type="PANTHER" id="PTHR30295:SF0">
    <property type="entry name" value="BACTERIOFERRITIN"/>
    <property type="match status" value="1"/>
</dbReference>
<dbReference type="PANTHER" id="PTHR30295">
    <property type="entry name" value="BACTERIOFERRITIN"/>
    <property type="match status" value="1"/>
</dbReference>
<evidence type="ECO:0000256" key="1">
    <source>
        <dbReference type="ARBA" id="ARBA00001970"/>
    </source>
</evidence>
<dbReference type="GO" id="GO:0005829">
    <property type="term" value="C:cytosol"/>
    <property type="evidence" value="ECO:0007669"/>
    <property type="project" value="TreeGrafter"/>
</dbReference>
<feature type="binding site" evidence="10">
    <location>
        <position position="77"/>
    </location>
    <ligand>
        <name>Fe cation</name>
        <dbReference type="ChEBI" id="CHEBI:24875"/>
        <label>1</label>
    </ligand>
</feature>
<dbReference type="PIRSF" id="PIRSF002560">
    <property type="entry name" value="Bacterioferritin"/>
    <property type="match status" value="1"/>
</dbReference>
<comment type="function">
    <text evidence="9">Iron-storage protein, whose ferroxidase center binds Fe(2+), oxidizes it using dioxygen to Fe(3+), and participates in the subsequent Fe(3+) oxide mineral core formation within the central cavity of the BFR protein shell.</text>
</comment>
<dbReference type="PRINTS" id="PR00601">
    <property type="entry name" value="BACFERRITIN"/>
</dbReference>
<dbReference type="KEGG" id="mkn:MKAN_00675"/>
<dbReference type="PROSITE" id="PS50905">
    <property type="entry name" value="FERRITIN_LIKE"/>
    <property type="match status" value="1"/>
</dbReference>
<dbReference type="eggNOG" id="COG2193">
    <property type="taxonomic scope" value="Bacteria"/>
</dbReference>
<feature type="binding site" evidence="10">
    <location>
        <position position="74"/>
    </location>
    <ligand>
        <name>Fe cation</name>
        <dbReference type="ChEBI" id="CHEBI:24875"/>
        <label>2</label>
    </ligand>
</feature>
<keyword evidence="4" id="KW-0349">Heme</keyword>
<dbReference type="AlphaFoldDB" id="U5WM11"/>
<dbReference type="GO" id="GO:0020037">
    <property type="term" value="F:heme binding"/>
    <property type="evidence" value="ECO:0007669"/>
    <property type="project" value="TreeGrafter"/>
</dbReference>
<feature type="binding site" evidence="10">
    <location>
        <position position="150"/>
    </location>
    <ligand>
        <name>Fe cation</name>
        <dbReference type="ChEBI" id="CHEBI:24875"/>
        <label>2</label>
    </ligand>
</feature>
<dbReference type="InterPro" id="IPR008331">
    <property type="entry name" value="Ferritin_DPS_dom"/>
</dbReference>
<dbReference type="NCBIfam" id="TIGR00754">
    <property type="entry name" value="bfr"/>
    <property type="match status" value="1"/>
</dbReference>
<feature type="domain" description="Ferritin-like diiron" evidence="11">
    <location>
        <begin position="24"/>
        <end position="168"/>
    </location>
</feature>
<comment type="subunit">
    <text evidence="2">Homooligomer of 24 subunits, arranged as 12 dimers, that are packed together to form an approximately spherical molecule with a central cavity, in which large amounts of iron can be deposited.</text>
</comment>
<dbReference type="GO" id="GO:0006826">
    <property type="term" value="P:iron ion transport"/>
    <property type="evidence" value="ECO:0007669"/>
    <property type="project" value="InterPro"/>
</dbReference>
<dbReference type="HOGENOM" id="CLU_104506_2_0_11"/>
<reference evidence="12 13" key="1">
    <citation type="submission" date="2013-10" db="EMBL/GenBank/DDBJ databases">
        <title>Genome sequence of Mycobacterium kansasii.</title>
        <authorList>
            <consortium name="McGill University Mycobacterium genome consortium"/>
            <person name="Veyrier F.J."/>
            <person name="Behr M.A."/>
        </authorList>
    </citation>
    <scope>NUCLEOTIDE SEQUENCE [LARGE SCALE GENOMIC DNA]</scope>
    <source>
        <strain evidence="12 13">ATCC 12478</strain>
    </source>
</reference>
<evidence type="ECO:0000256" key="4">
    <source>
        <dbReference type="ARBA" id="ARBA00022617"/>
    </source>
</evidence>
<dbReference type="FunFam" id="1.20.1260.10:FF:000005">
    <property type="entry name" value="Bacterioferritin"/>
    <property type="match status" value="1"/>
</dbReference>
<comment type="catalytic activity">
    <reaction evidence="8 9">
        <text>4 Fe(2+) + O2 + 4 H(+) = 4 Fe(3+) + 2 H2O</text>
        <dbReference type="Rhea" id="RHEA:11148"/>
        <dbReference type="ChEBI" id="CHEBI:15377"/>
        <dbReference type="ChEBI" id="CHEBI:15378"/>
        <dbReference type="ChEBI" id="CHEBI:15379"/>
        <dbReference type="ChEBI" id="CHEBI:29033"/>
        <dbReference type="ChEBI" id="CHEBI:29034"/>
        <dbReference type="EC" id="1.16.3.1"/>
    </reaction>
</comment>
<accession>U5WM11</accession>
<name>U5WM11_MYCKA</name>
<organism evidence="12 13">
    <name type="scientific">Mycobacterium kansasii ATCC 12478</name>
    <dbReference type="NCBI Taxonomy" id="557599"/>
    <lineage>
        <taxon>Bacteria</taxon>
        <taxon>Bacillati</taxon>
        <taxon>Actinomycetota</taxon>
        <taxon>Actinomycetes</taxon>
        <taxon>Mycobacteriales</taxon>
        <taxon>Mycobacteriaceae</taxon>
        <taxon>Mycobacterium</taxon>
    </lineage>
</organism>
<dbReference type="EMBL" id="CP006835">
    <property type="protein sequence ID" value="AGZ48976.1"/>
    <property type="molecule type" value="Genomic_DNA"/>
</dbReference>
<dbReference type="Gene3D" id="1.20.1260.10">
    <property type="match status" value="1"/>
</dbReference>
<sequence>MMVLQPSPSAAVENDRLPTVGVIMQGDPDVLRLLNEQLTSELTAINQYFLHSKMQENWGFTELAAKTRAESFDEMRHAEAITDRILLLDGLPNYQRIGSLRVGQTLREQFESDIAIEIEVLNRLKPGIIMCREKQDTTSAQLLEQIVADEELHLDYLQTQLELMEKLGEALYSAQCVSRPPS</sequence>
<comment type="similarity">
    <text evidence="9">Belongs to the bacterioferritin family.</text>
</comment>
<gene>
    <name evidence="12" type="ORF">MKAN_00675</name>
</gene>
<dbReference type="CDD" id="cd00907">
    <property type="entry name" value="Bacterioferritin"/>
    <property type="match status" value="1"/>
</dbReference>
<dbReference type="EC" id="1.16.3.1" evidence="9"/>
<dbReference type="Pfam" id="PF00210">
    <property type="entry name" value="Ferritin"/>
    <property type="match status" value="1"/>
</dbReference>
<keyword evidence="3 9" id="KW-0409">Iron storage</keyword>
<dbReference type="InterPro" id="IPR002024">
    <property type="entry name" value="Bacterioferritin"/>
</dbReference>
<keyword evidence="5 9" id="KW-0479">Metal-binding</keyword>
<evidence type="ECO:0000313" key="12">
    <source>
        <dbReference type="EMBL" id="AGZ48976.1"/>
    </source>
</evidence>
<protein>
    <recommendedName>
        <fullName evidence="9">Bacterioferritin</fullName>
        <ecNumber evidence="9">1.16.3.1</ecNumber>
    </recommendedName>
</protein>
<evidence type="ECO:0000256" key="5">
    <source>
        <dbReference type="ARBA" id="ARBA00022723"/>
    </source>
</evidence>
<dbReference type="InterPro" id="IPR009078">
    <property type="entry name" value="Ferritin-like_SF"/>
</dbReference>
<dbReference type="GO" id="GO:0006879">
    <property type="term" value="P:intracellular iron ion homeostasis"/>
    <property type="evidence" value="ECO:0007669"/>
    <property type="project" value="UniProtKB-KW"/>
</dbReference>
<feature type="binding site" evidence="10">
    <location>
        <position position="150"/>
    </location>
    <ligand>
        <name>Fe cation</name>
        <dbReference type="ChEBI" id="CHEBI:24875"/>
        <label>1</label>
    </ligand>
</feature>
<evidence type="ECO:0000256" key="9">
    <source>
        <dbReference type="PIRNR" id="PIRNR002560"/>
    </source>
</evidence>
<dbReference type="Proteomes" id="UP000017786">
    <property type="component" value="Chromosome"/>
</dbReference>
<keyword evidence="6 9" id="KW-0408">Iron</keyword>
<feature type="binding site" description="axial binding residue" evidence="10">
    <location>
        <position position="75"/>
    </location>
    <ligand>
        <name>heme b</name>
        <dbReference type="ChEBI" id="CHEBI:60344"/>
        <note>ligand shared between dimeric partners</note>
    </ligand>
    <ligandPart>
        <name>Fe</name>
        <dbReference type="ChEBI" id="CHEBI:18248"/>
    </ligandPart>
</feature>
<evidence type="ECO:0000256" key="3">
    <source>
        <dbReference type="ARBA" id="ARBA00022434"/>
    </source>
</evidence>
<evidence type="ECO:0000256" key="6">
    <source>
        <dbReference type="ARBA" id="ARBA00023004"/>
    </source>
</evidence>
<feature type="binding site" evidence="10">
    <location>
        <position position="41"/>
    </location>
    <ligand>
        <name>Fe cation</name>
        <dbReference type="ChEBI" id="CHEBI:24875"/>
        <label>1</label>
    </ligand>
</feature>
<comment type="catalytic activity">
    <reaction evidence="7">
        <text>Fe(2+)(in) = Fe(2+)(out)</text>
        <dbReference type="Rhea" id="RHEA:28486"/>
        <dbReference type="ChEBI" id="CHEBI:29033"/>
    </reaction>
</comment>
<evidence type="ECO:0000313" key="13">
    <source>
        <dbReference type="Proteomes" id="UP000017786"/>
    </source>
</evidence>